<evidence type="ECO:0000256" key="1">
    <source>
        <dbReference type="SAM" id="Phobius"/>
    </source>
</evidence>
<comment type="caution">
    <text evidence="3">The sequence shown here is derived from an EMBL/GenBank/DDBJ whole genome shotgun (WGS) entry which is preliminary data.</text>
</comment>
<dbReference type="EMBL" id="JAUYVI010000013">
    <property type="protein sequence ID" value="MDQ7251578.1"/>
    <property type="molecule type" value="Genomic_DNA"/>
</dbReference>
<feature type="transmembrane region" description="Helical" evidence="1">
    <location>
        <begin position="239"/>
        <end position="256"/>
    </location>
</feature>
<dbReference type="InterPro" id="IPR000620">
    <property type="entry name" value="EamA_dom"/>
</dbReference>
<protein>
    <submittedName>
        <fullName evidence="3">DMT family transporter</fullName>
    </submittedName>
</protein>
<feature type="transmembrane region" description="Helical" evidence="1">
    <location>
        <begin position="151"/>
        <end position="169"/>
    </location>
</feature>
<feature type="transmembrane region" description="Helical" evidence="1">
    <location>
        <begin position="181"/>
        <end position="201"/>
    </location>
</feature>
<feature type="transmembrane region" description="Helical" evidence="1">
    <location>
        <begin position="40"/>
        <end position="59"/>
    </location>
</feature>
<keyword evidence="1" id="KW-0812">Transmembrane</keyword>
<evidence type="ECO:0000259" key="2">
    <source>
        <dbReference type="Pfam" id="PF00892"/>
    </source>
</evidence>
<dbReference type="Proteomes" id="UP001230156">
    <property type="component" value="Unassembled WGS sequence"/>
</dbReference>
<proteinExistence type="predicted"/>
<gene>
    <name evidence="3" type="ORF">Q8A70_28080</name>
</gene>
<dbReference type="SUPFAM" id="SSF103481">
    <property type="entry name" value="Multidrug resistance efflux transporter EmrE"/>
    <property type="match status" value="2"/>
</dbReference>
<feature type="transmembrane region" description="Helical" evidence="1">
    <location>
        <begin position="125"/>
        <end position="145"/>
    </location>
</feature>
<feature type="domain" description="EamA" evidence="2">
    <location>
        <begin position="9"/>
        <end position="141"/>
    </location>
</feature>
<reference evidence="4" key="1">
    <citation type="submission" date="2023-08" db="EMBL/GenBank/DDBJ databases">
        <title>Rhodospirillaceae gen. nov., a novel taxon isolated from the Yangtze River Yuezi River estuary sludge.</title>
        <authorList>
            <person name="Ruan L."/>
        </authorList>
    </citation>
    <scope>NUCLEOTIDE SEQUENCE [LARGE SCALE GENOMIC DNA]</scope>
    <source>
        <strain evidence="4">R-7</strain>
    </source>
</reference>
<feature type="domain" description="EamA" evidence="2">
    <location>
        <begin position="151"/>
        <end position="276"/>
    </location>
</feature>
<evidence type="ECO:0000313" key="4">
    <source>
        <dbReference type="Proteomes" id="UP001230156"/>
    </source>
</evidence>
<feature type="transmembrane region" description="Helical" evidence="1">
    <location>
        <begin position="66"/>
        <end position="88"/>
    </location>
</feature>
<keyword evidence="1" id="KW-1133">Transmembrane helix</keyword>
<dbReference type="InterPro" id="IPR037185">
    <property type="entry name" value="EmrE-like"/>
</dbReference>
<evidence type="ECO:0000313" key="3">
    <source>
        <dbReference type="EMBL" id="MDQ7251578.1"/>
    </source>
</evidence>
<name>A0ABU0YY52_9PROT</name>
<feature type="transmembrane region" description="Helical" evidence="1">
    <location>
        <begin position="207"/>
        <end position="227"/>
    </location>
</feature>
<keyword evidence="1" id="KW-0472">Membrane</keyword>
<organism evidence="3 4">
    <name type="scientific">Dongia sedimenti</name>
    <dbReference type="NCBI Taxonomy" id="3064282"/>
    <lineage>
        <taxon>Bacteria</taxon>
        <taxon>Pseudomonadati</taxon>
        <taxon>Pseudomonadota</taxon>
        <taxon>Alphaproteobacteria</taxon>
        <taxon>Rhodospirillales</taxon>
        <taxon>Dongiaceae</taxon>
        <taxon>Dongia</taxon>
    </lineage>
</organism>
<dbReference type="RefSeq" id="WP_379962077.1">
    <property type="nucleotide sequence ID" value="NZ_JAUYVI010000013.1"/>
</dbReference>
<keyword evidence="4" id="KW-1185">Reference proteome</keyword>
<feature type="transmembrane region" description="Helical" evidence="1">
    <location>
        <begin position="100"/>
        <end position="118"/>
    </location>
</feature>
<dbReference type="PANTHER" id="PTHR22911">
    <property type="entry name" value="ACYL-MALONYL CONDENSING ENZYME-RELATED"/>
    <property type="match status" value="1"/>
</dbReference>
<feature type="transmembrane region" description="Helical" evidence="1">
    <location>
        <begin position="262"/>
        <end position="281"/>
    </location>
</feature>
<accession>A0ABU0YY52</accession>
<dbReference type="PANTHER" id="PTHR22911:SF135">
    <property type="entry name" value="BLR4310 PROTEIN"/>
    <property type="match status" value="1"/>
</dbReference>
<dbReference type="Pfam" id="PF00892">
    <property type="entry name" value="EamA"/>
    <property type="match status" value="2"/>
</dbReference>
<sequence>MNGAAQYRLGLVLVTASALAWSSAGYFTRLVPLDNWTLLFWRGVFAAIGMLAFILVLQGKAGLRSFAALGVPGWLYAIVSGLGMIFFITSLTLTTVAHVSIIYGTVPFVAAAVSWLALREKPSATALLCSLLALLGVVVTVGFGLAGGSLLGDLLAFAMTLLMAGMMVIARRYQSIPTLQAAGLSAVLSALACLPLVGTLMPSGGEFVQLALFGLVNSAIGLALFTLGARLIPAVETGLIGSLEVPLAPIWVWLAFGETADRNTILGGALVFVAVLTHLGLGARSRALAN</sequence>